<dbReference type="AlphaFoldDB" id="A0A4P9WJJ7"/>
<sequence>LSSRFKMTDAGEVHHCLNLLVTCHCAALTFRLTQITYNKDIMTAAGLNNLYKVSTSLSASIRLLLSDMAANSDFLADPLYYKHILGQLMFTTVATCRDLASATSALNQYASKPDNAPDSALHHILRYIKGT</sequence>
<evidence type="ECO:0000313" key="2">
    <source>
        <dbReference type="Proteomes" id="UP000269721"/>
    </source>
</evidence>
<gene>
    <name evidence="1" type="ORF">BDK51DRAFT_2602</name>
</gene>
<feature type="non-terminal residue" evidence="1">
    <location>
        <position position="131"/>
    </location>
</feature>
<feature type="non-terminal residue" evidence="1">
    <location>
        <position position="1"/>
    </location>
</feature>
<name>A0A4P9WJJ7_9FUNG</name>
<reference evidence="2" key="1">
    <citation type="journal article" date="2018" name="Nat. Microbiol.">
        <title>Leveraging single-cell genomics to expand the fungal tree of life.</title>
        <authorList>
            <person name="Ahrendt S.R."/>
            <person name="Quandt C.A."/>
            <person name="Ciobanu D."/>
            <person name="Clum A."/>
            <person name="Salamov A."/>
            <person name="Andreopoulos B."/>
            <person name="Cheng J.F."/>
            <person name="Woyke T."/>
            <person name="Pelin A."/>
            <person name="Henrissat B."/>
            <person name="Reynolds N.K."/>
            <person name="Benny G.L."/>
            <person name="Smith M.E."/>
            <person name="James T.Y."/>
            <person name="Grigoriev I.V."/>
        </authorList>
    </citation>
    <scope>NUCLEOTIDE SEQUENCE [LARGE SCALE GENOMIC DNA]</scope>
</reference>
<accession>A0A4P9WJJ7</accession>
<organism evidence="1 2">
    <name type="scientific">Blyttiomyces helicus</name>
    <dbReference type="NCBI Taxonomy" id="388810"/>
    <lineage>
        <taxon>Eukaryota</taxon>
        <taxon>Fungi</taxon>
        <taxon>Fungi incertae sedis</taxon>
        <taxon>Chytridiomycota</taxon>
        <taxon>Chytridiomycota incertae sedis</taxon>
        <taxon>Chytridiomycetes</taxon>
        <taxon>Chytridiomycetes incertae sedis</taxon>
        <taxon>Blyttiomyces</taxon>
    </lineage>
</organism>
<dbReference type="OrthoDB" id="2757440at2759"/>
<dbReference type="Proteomes" id="UP000269721">
    <property type="component" value="Unassembled WGS sequence"/>
</dbReference>
<proteinExistence type="predicted"/>
<dbReference type="EMBL" id="KZ994948">
    <property type="protein sequence ID" value="RKO91688.1"/>
    <property type="molecule type" value="Genomic_DNA"/>
</dbReference>
<protein>
    <submittedName>
        <fullName evidence="1">Uncharacterized protein</fullName>
    </submittedName>
</protein>
<evidence type="ECO:0000313" key="1">
    <source>
        <dbReference type="EMBL" id="RKO91688.1"/>
    </source>
</evidence>
<keyword evidence="2" id="KW-1185">Reference proteome</keyword>